<protein>
    <submittedName>
        <fullName evidence="3">Methyltransferase type 12</fullName>
    </submittedName>
</protein>
<evidence type="ECO:0000259" key="2">
    <source>
        <dbReference type="Pfam" id="PF21320"/>
    </source>
</evidence>
<dbReference type="Gene3D" id="1.10.10.10">
    <property type="entry name" value="Winged helix-like DNA-binding domain superfamily/Winged helix DNA-binding domain"/>
    <property type="match status" value="1"/>
</dbReference>
<proteinExistence type="predicted"/>
<dbReference type="CDD" id="cd02440">
    <property type="entry name" value="AdoMet_MTases"/>
    <property type="match status" value="1"/>
</dbReference>
<dbReference type="InterPro" id="IPR053173">
    <property type="entry name" value="SAM-binding_MTase"/>
</dbReference>
<evidence type="ECO:0000313" key="4">
    <source>
        <dbReference type="Proteomes" id="UP000004221"/>
    </source>
</evidence>
<keyword evidence="3" id="KW-0489">Methyltransferase</keyword>
<dbReference type="GO" id="GO:0032259">
    <property type="term" value="P:methylation"/>
    <property type="evidence" value="ECO:0007669"/>
    <property type="project" value="UniProtKB-KW"/>
</dbReference>
<dbReference type="Pfam" id="PF21320">
    <property type="entry name" value="WHD_Rv2258c"/>
    <property type="match status" value="1"/>
</dbReference>
<feature type="domain" description="S-adenosylmethionine-dependent methyltransferase Rv2258c-like winged HTH" evidence="2">
    <location>
        <begin position="35"/>
        <end position="108"/>
    </location>
</feature>
<comment type="caution">
    <text evidence="3">The sequence shown here is derived from an EMBL/GenBank/DDBJ whole genome shotgun (WGS) entry which is preliminary data.</text>
</comment>
<accession>I4EI78</accession>
<sequence>MAKSVAADLTEGESRRRDALVGRLFEAMLGTQDLLTIYLGDRLGLYRALEEQGPATSGELAARTGTHERYMREWLEQQAVTGILTVDDAGREATARRYSLPAGHAEVLLDLDSLNYLAYIGRFPVALAQAIPGILKAFRTGGGVLWEDFGPDAREGQAEQNRPIFRHLLGTTWLPALPALHARLRAHPPARVADIACGAGWSSIAIAEAYPEVRVDGFDLDEASIALARSNAAEVGLGERVTFHVRDAADPTLTGCYDLIIICEALHDLPQPVEVLRGMRARLAEGGTVLVVDERIAEQFTAPGDELERLYYGFSVLCCLPAGMAESPSAATGTVMRPATLRRYARDAGFQDIEILPIEHDLFRIYRLVV</sequence>
<dbReference type="RefSeq" id="WP_008478524.1">
    <property type="nucleotide sequence ID" value="NZ_CAGS01000264.1"/>
</dbReference>
<dbReference type="InterPro" id="IPR036388">
    <property type="entry name" value="WH-like_DNA-bd_sf"/>
</dbReference>
<dbReference type="Gene3D" id="3.40.50.150">
    <property type="entry name" value="Vaccinia Virus protein VP39"/>
    <property type="match status" value="1"/>
</dbReference>
<dbReference type="GO" id="GO:0008168">
    <property type="term" value="F:methyltransferase activity"/>
    <property type="evidence" value="ECO:0007669"/>
    <property type="project" value="UniProtKB-KW"/>
</dbReference>
<name>I4EI78_9BACT</name>
<reference evidence="3 4" key="1">
    <citation type="journal article" date="2012" name="ISME J.">
        <title>Nitrification expanded: discovery, physiology and genomics of a nitrite-oxidizing bacterium from the phylum Chloroflexi.</title>
        <authorList>
            <person name="Sorokin D.Y."/>
            <person name="Lucker S."/>
            <person name="Vejmelkova D."/>
            <person name="Kostrikina N.A."/>
            <person name="Kleerebezem R."/>
            <person name="Rijpstra W.I."/>
            <person name="Damste J.S."/>
            <person name="Le Paslier D."/>
            <person name="Muyzer G."/>
            <person name="Wagner M."/>
            <person name="van Loosdrecht M.C."/>
            <person name="Daims H."/>
        </authorList>
    </citation>
    <scope>NUCLEOTIDE SEQUENCE [LARGE SCALE GENOMIC DNA]</scope>
    <source>
        <strain evidence="4">none</strain>
    </source>
</reference>
<dbReference type="AlphaFoldDB" id="I4EI78"/>
<evidence type="ECO:0000259" key="1">
    <source>
        <dbReference type="Pfam" id="PF13847"/>
    </source>
</evidence>
<dbReference type="PANTHER" id="PTHR45128">
    <property type="entry name" value="METHYLTRANSFERASE TYPE 11"/>
    <property type="match status" value="1"/>
</dbReference>
<keyword evidence="3" id="KW-0808">Transferase</keyword>
<dbReference type="Pfam" id="PF13847">
    <property type="entry name" value="Methyltransf_31"/>
    <property type="match status" value="1"/>
</dbReference>
<gene>
    <name evidence="3" type="ORF">NITHO_3360007</name>
</gene>
<feature type="domain" description="Methyltransferase" evidence="1">
    <location>
        <begin position="190"/>
        <end position="301"/>
    </location>
</feature>
<organism evidence="3 4">
    <name type="scientific">Nitrolancea hollandica Lb</name>
    <dbReference type="NCBI Taxonomy" id="1129897"/>
    <lineage>
        <taxon>Bacteria</taxon>
        <taxon>Pseudomonadati</taxon>
        <taxon>Thermomicrobiota</taxon>
        <taxon>Thermomicrobia</taxon>
        <taxon>Sphaerobacterales</taxon>
        <taxon>Sphaerobacterineae</taxon>
        <taxon>Sphaerobacteraceae</taxon>
        <taxon>Nitrolancea</taxon>
    </lineage>
</organism>
<dbReference type="InterPro" id="IPR025714">
    <property type="entry name" value="Methyltranfer_dom"/>
</dbReference>
<dbReference type="PANTHER" id="PTHR45128:SF2">
    <property type="entry name" value="METHYLTRANSFERASE DOMAIN-CONTAINING PROTEIN"/>
    <property type="match status" value="1"/>
</dbReference>
<dbReference type="InterPro" id="IPR036390">
    <property type="entry name" value="WH_DNA-bd_sf"/>
</dbReference>
<dbReference type="SUPFAM" id="SSF46785">
    <property type="entry name" value="Winged helix' DNA-binding domain"/>
    <property type="match status" value="1"/>
</dbReference>
<dbReference type="OrthoDB" id="9789123at2"/>
<evidence type="ECO:0000313" key="3">
    <source>
        <dbReference type="EMBL" id="CCF84390.1"/>
    </source>
</evidence>
<dbReference type="InterPro" id="IPR048711">
    <property type="entry name" value="WHD_Rv2258c"/>
</dbReference>
<dbReference type="SUPFAM" id="SSF53335">
    <property type="entry name" value="S-adenosyl-L-methionine-dependent methyltransferases"/>
    <property type="match status" value="1"/>
</dbReference>
<dbReference type="EMBL" id="CAGS01000264">
    <property type="protein sequence ID" value="CCF84390.1"/>
    <property type="molecule type" value="Genomic_DNA"/>
</dbReference>
<dbReference type="Proteomes" id="UP000004221">
    <property type="component" value="Unassembled WGS sequence"/>
</dbReference>
<dbReference type="InterPro" id="IPR029063">
    <property type="entry name" value="SAM-dependent_MTases_sf"/>
</dbReference>
<keyword evidence="4" id="KW-1185">Reference proteome</keyword>